<evidence type="ECO:0000313" key="12">
    <source>
        <dbReference type="Proteomes" id="UP000214739"/>
    </source>
</evidence>
<evidence type="ECO:0000313" key="10">
    <source>
        <dbReference type="EMBL" id="GAW71623.1"/>
    </source>
</evidence>
<evidence type="ECO:0000256" key="3">
    <source>
        <dbReference type="ARBA" id="ARBA00022679"/>
    </source>
</evidence>
<comment type="similarity">
    <text evidence="2">Belongs to the diacylglycerol/lipid kinase family.</text>
</comment>
<keyword evidence="7" id="KW-0443">Lipid metabolism</keyword>
<dbReference type="Proteomes" id="UP000214739">
    <property type="component" value="Unassembled WGS sequence"/>
</dbReference>
<proteinExistence type="inferred from homology"/>
<dbReference type="GO" id="GO:0005524">
    <property type="term" value="F:ATP binding"/>
    <property type="evidence" value="ECO:0007669"/>
    <property type="project" value="UniProtKB-KW"/>
</dbReference>
<protein>
    <submittedName>
        <fullName evidence="10">Diacylglycerol kinase family protein</fullName>
    </submittedName>
</protein>
<evidence type="ECO:0000256" key="7">
    <source>
        <dbReference type="ARBA" id="ARBA00023209"/>
    </source>
</evidence>
<accession>A0A224VEU0</accession>
<evidence type="ECO:0000313" key="11">
    <source>
        <dbReference type="EMBL" id="TDG91483.1"/>
    </source>
</evidence>
<reference evidence="10 12" key="1">
    <citation type="journal article" date="2017" name="Biosci Microbiota Food Health">
        <title>Genomic characterization reconfirms the taxonomic status of Lactobacillus parakefiri.</title>
        <authorList>
            <person name="Tanizawa Y."/>
            <person name="Kobayashi H."/>
            <person name="Kaminuma E."/>
            <person name="Sakamoto M."/>
            <person name="Ohkuma M."/>
            <person name="Nakamura Y."/>
            <person name="Arita M."/>
            <person name="Tohno M."/>
        </authorList>
    </citation>
    <scope>NUCLEOTIDE SEQUENCE [LARGE SCALE GENOMIC DNA]</scope>
    <source>
        <strain evidence="10 12">JCM 8573</strain>
    </source>
</reference>
<sequence length="316" mass="35470">MKYFIIINLHAGGDNAKKVWPAIQRQLAASHADYQTLYTAYPNHAIELSEQILDELDTTSPADAVLIAAGGDGTLHETLLGCQRYYQAHPHDHQVPTAFLPVGSGNDFARGLKIPLKWENALADILSGATSKIINVGHYVDLDHHLEGFFTNNLGIGFDATVVHLANKSSLKTHQFFGKFSYMAAILNVIIHFQGFHAEIQPANVPEVTFDNVFLLTTTDIPYFGGGINIVPTASVFDDHLDLVVVEKPSLWQLILFISMIFLKRHLRLKFIHHYHEKELFIKTNGNRLGQIDGEELGARSYNLKLNTIKYPFWVR</sequence>
<dbReference type="Proteomes" id="UP000294668">
    <property type="component" value="Unassembled WGS sequence"/>
</dbReference>
<name>A0A224VEU0_9LACO</name>
<dbReference type="GO" id="GO:0016301">
    <property type="term" value="F:kinase activity"/>
    <property type="evidence" value="ECO:0007669"/>
    <property type="project" value="UniProtKB-KW"/>
</dbReference>
<reference evidence="11 13" key="2">
    <citation type="journal article" date="2019" name="Appl. Microbiol. Biotechnol.">
        <title>Uncovering carbohydrate metabolism through a genotype-phenotype association study of 56 lactic acid bacteria genomes.</title>
        <authorList>
            <person name="Buron-Moles G."/>
            <person name="Chailyan A."/>
            <person name="Dolejs I."/>
            <person name="Forster J."/>
            <person name="Miks M.H."/>
        </authorList>
    </citation>
    <scope>NUCLEOTIDE SEQUENCE [LARGE SCALE GENOMIC DNA]</scope>
    <source>
        <strain evidence="11 13">DSM 10551</strain>
    </source>
</reference>
<dbReference type="Gene3D" id="2.60.200.40">
    <property type="match status" value="1"/>
</dbReference>
<comment type="caution">
    <text evidence="10">The sequence shown here is derived from an EMBL/GenBank/DDBJ whole genome shotgun (WGS) entry which is preliminary data.</text>
</comment>
<dbReference type="InterPro" id="IPR017438">
    <property type="entry name" value="ATP-NAD_kinase_N"/>
</dbReference>
<evidence type="ECO:0000256" key="1">
    <source>
        <dbReference type="ARBA" id="ARBA00001946"/>
    </source>
</evidence>
<evidence type="ECO:0000256" key="6">
    <source>
        <dbReference type="ARBA" id="ARBA00022840"/>
    </source>
</evidence>
<gene>
    <name evidence="11" type="ORF">C5L28_002360</name>
    <name evidence="10" type="ORF">LPKJCM_00704</name>
</gene>
<keyword evidence="6" id="KW-0067">ATP-binding</keyword>
<keyword evidence="3" id="KW-0808">Transferase</keyword>
<keyword evidence="4" id="KW-0547">Nucleotide-binding</keyword>
<dbReference type="AlphaFoldDB" id="A0A224VEU0"/>
<evidence type="ECO:0000256" key="2">
    <source>
        <dbReference type="ARBA" id="ARBA00005983"/>
    </source>
</evidence>
<evidence type="ECO:0000259" key="9">
    <source>
        <dbReference type="PROSITE" id="PS50146"/>
    </source>
</evidence>
<dbReference type="Pfam" id="PF19279">
    <property type="entry name" value="YegS_C"/>
    <property type="match status" value="1"/>
</dbReference>
<dbReference type="InterPro" id="IPR045540">
    <property type="entry name" value="YegS/DAGK_C"/>
</dbReference>
<dbReference type="RefSeq" id="WP_057963008.1">
    <property type="nucleotide sequence ID" value="NZ_BAAAXO010000016.1"/>
</dbReference>
<keyword evidence="7" id="KW-0594">Phospholipid biosynthesis</keyword>
<evidence type="ECO:0000256" key="8">
    <source>
        <dbReference type="ARBA" id="ARBA00023264"/>
    </source>
</evidence>
<reference evidence="11" key="3">
    <citation type="submission" date="2019-02" db="EMBL/GenBank/DDBJ databases">
        <authorList>
            <person name="Buron G."/>
            <person name="Chaylann A."/>
            <person name="Dolejs I."/>
            <person name="Forster J."/>
            <person name="Miks M.H."/>
        </authorList>
    </citation>
    <scope>NUCLEOTIDE SEQUENCE</scope>
    <source>
        <strain evidence="11">DSM 10551</strain>
    </source>
</reference>
<dbReference type="EMBL" id="BDGB01000041">
    <property type="protein sequence ID" value="GAW71623.1"/>
    <property type="molecule type" value="Genomic_DNA"/>
</dbReference>
<dbReference type="Pfam" id="PF00781">
    <property type="entry name" value="DAGK_cat"/>
    <property type="match status" value="1"/>
</dbReference>
<keyword evidence="5 10" id="KW-0418">Kinase</keyword>
<dbReference type="OrthoDB" id="9786026at2"/>
<dbReference type="GO" id="GO:0008654">
    <property type="term" value="P:phospholipid biosynthetic process"/>
    <property type="evidence" value="ECO:0007669"/>
    <property type="project" value="UniProtKB-KW"/>
</dbReference>
<evidence type="ECO:0000256" key="5">
    <source>
        <dbReference type="ARBA" id="ARBA00022777"/>
    </source>
</evidence>
<evidence type="ECO:0000256" key="4">
    <source>
        <dbReference type="ARBA" id="ARBA00022741"/>
    </source>
</evidence>
<keyword evidence="7" id="KW-0444">Lipid biosynthesis</keyword>
<dbReference type="SMART" id="SM00046">
    <property type="entry name" value="DAGKc"/>
    <property type="match status" value="1"/>
</dbReference>
<dbReference type="InterPro" id="IPR050187">
    <property type="entry name" value="Lipid_Phosphate_FormReg"/>
</dbReference>
<dbReference type="PANTHER" id="PTHR12358">
    <property type="entry name" value="SPHINGOSINE KINASE"/>
    <property type="match status" value="1"/>
</dbReference>
<keyword evidence="8" id="KW-1208">Phospholipid metabolism</keyword>
<evidence type="ECO:0000313" key="13">
    <source>
        <dbReference type="Proteomes" id="UP000294668"/>
    </source>
</evidence>
<dbReference type="InterPro" id="IPR016064">
    <property type="entry name" value="NAD/diacylglycerol_kinase_sf"/>
</dbReference>
<dbReference type="InterPro" id="IPR001206">
    <property type="entry name" value="Diacylglycerol_kinase_cat_dom"/>
</dbReference>
<dbReference type="SUPFAM" id="SSF111331">
    <property type="entry name" value="NAD kinase/diacylglycerol kinase-like"/>
    <property type="match status" value="1"/>
</dbReference>
<dbReference type="EMBL" id="PUFL01000055">
    <property type="protein sequence ID" value="TDG91483.1"/>
    <property type="molecule type" value="Genomic_DNA"/>
</dbReference>
<dbReference type="PANTHER" id="PTHR12358:SF54">
    <property type="entry name" value="SPHINGOSINE KINASE RELATED PROTEIN"/>
    <property type="match status" value="1"/>
</dbReference>
<comment type="cofactor">
    <cofactor evidence="1">
        <name>Mg(2+)</name>
        <dbReference type="ChEBI" id="CHEBI:18420"/>
    </cofactor>
</comment>
<dbReference type="PROSITE" id="PS50146">
    <property type="entry name" value="DAGK"/>
    <property type="match status" value="1"/>
</dbReference>
<organism evidence="10 12">
    <name type="scientific">Lentilactobacillus parakefiri</name>
    <dbReference type="NCBI Taxonomy" id="152332"/>
    <lineage>
        <taxon>Bacteria</taxon>
        <taxon>Bacillati</taxon>
        <taxon>Bacillota</taxon>
        <taxon>Bacilli</taxon>
        <taxon>Lactobacillales</taxon>
        <taxon>Lactobacillaceae</taxon>
        <taxon>Lentilactobacillus</taxon>
    </lineage>
</organism>
<dbReference type="Gene3D" id="3.40.50.10330">
    <property type="entry name" value="Probable inorganic polyphosphate/atp-NAD kinase, domain 1"/>
    <property type="match status" value="1"/>
</dbReference>
<feature type="domain" description="DAGKc" evidence="9">
    <location>
        <begin position="1"/>
        <end position="144"/>
    </location>
</feature>
<keyword evidence="13" id="KW-1185">Reference proteome</keyword>